<feature type="domain" description="N-acetyltransferase" evidence="10">
    <location>
        <begin position="325"/>
        <end position="463"/>
    </location>
</feature>
<comment type="miscellaneous">
    <text evidence="8">In bacteria which possess the bifunctional enzyme ornithine acetyltransferase/N-acetylglutamate synthase (ArgJ), ArgA fulfills an anaplerotic role.</text>
</comment>
<proteinExistence type="inferred from homology"/>
<evidence type="ECO:0000313" key="12">
    <source>
        <dbReference type="Proteomes" id="UP001595556"/>
    </source>
</evidence>
<evidence type="ECO:0000259" key="10">
    <source>
        <dbReference type="PROSITE" id="PS51186"/>
    </source>
</evidence>
<dbReference type="RefSeq" id="WP_054125243.1">
    <property type="nucleotide sequence ID" value="NZ_CP180191.1"/>
</dbReference>
<protein>
    <recommendedName>
        <fullName evidence="8">Amino-acid acetyltransferase</fullName>
        <ecNumber evidence="8">2.3.1.1</ecNumber>
    </recommendedName>
    <alternativeName>
        <fullName evidence="8">N-acetylglutamate synthase</fullName>
        <shortName evidence="8">AGS</shortName>
        <shortName evidence="8">NAGS</shortName>
    </alternativeName>
</protein>
<dbReference type="EMBL" id="JBHRTI010000003">
    <property type="protein sequence ID" value="MFC3146656.1"/>
    <property type="molecule type" value="Genomic_DNA"/>
</dbReference>
<evidence type="ECO:0000256" key="1">
    <source>
        <dbReference type="ARBA" id="ARBA00004925"/>
    </source>
</evidence>
<feature type="compositionally biased region" description="Pro residues" evidence="9">
    <location>
        <begin position="1"/>
        <end position="10"/>
    </location>
</feature>
<evidence type="ECO:0000256" key="8">
    <source>
        <dbReference type="HAMAP-Rule" id="MF_01105"/>
    </source>
</evidence>
<comment type="similarity">
    <text evidence="2 8">Belongs to the acetyltransferase family. ArgA subfamily.</text>
</comment>
<dbReference type="NCBIfam" id="TIGR01890">
    <property type="entry name" value="N-Ac-Glu-synth"/>
    <property type="match status" value="1"/>
</dbReference>
<evidence type="ECO:0000256" key="6">
    <source>
        <dbReference type="ARBA" id="ARBA00023315"/>
    </source>
</evidence>
<accession>A0ABV7H279</accession>
<gene>
    <name evidence="8 11" type="primary">argA</name>
    <name evidence="11" type="ORF">ACFOEN_03255</name>
</gene>
<evidence type="ECO:0000256" key="9">
    <source>
        <dbReference type="SAM" id="MobiDB-lite"/>
    </source>
</evidence>
<evidence type="ECO:0000256" key="3">
    <source>
        <dbReference type="ARBA" id="ARBA00022571"/>
    </source>
</evidence>
<feature type="compositionally biased region" description="Low complexity" evidence="9">
    <location>
        <begin position="11"/>
        <end position="21"/>
    </location>
</feature>
<evidence type="ECO:0000313" key="11">
    <source>
        <dbReference type="EMBL" id="MFC3146656.1"/>
    </source>
</evidence>
<keyword evidence="12" id="KW-1185">Reference proteome</keyword>
<dbReference type="InterPro" id="IPR010167">
    <property type="entry name" value="NH2A_AcTrfase"/>
</dbReference>
<dbReference type="NCBIfam" id="NF003641">
    <property type="entry name" value="PRK05279.1"/>
    <property type="match status" value="1"/>
</dbReference>
<dbReference type="GO" id="GO:0016746">
    <property type="term" value="F:acyltransferase activity"/>
    <property type="evidence" value="ECO:0007669"/>
    <property type="project" value="UniProtKB-KW"/>
</dbReference>
<dbReference type="Pfam" id="PF00696">
    <property type="entry name" value="AA_kinase"/>
    <property type="match status" value="1"/>
</dbReference>
<evidence type="ECO:0000256" key="4">
    <source>
        <dbReference type="ARBA" id="ARBA00022605"/>
    </source>
</evidence>
<dbReference type="CDD" id="cd04237">
    <property type="entry name" value="AAK_NAGS-ABP"/>
    <property type="match status" value="1"/>
</dbReference>
<dbReference type="HAMAP" id="MF_01105">
    <property type="entry name" value="N_acetyl_glu_synth"/>
    <property type="match status" value="1"/>
</dbReference>
<dbReference type="EC" id="2.3.1.1" evidence="8"/>
<dbReference type="Pfam" id="PF00583">
    <property type="entry name" value="Acetyltransf_1"/>
    <property type="match status" value="1"/>
</dbReference>
<sequence length="471" mass="51226">MNSPADPLPSPASAQSAAQAPTHTHAHGRANTPAEFFQDAQFVAFFRQVAPYIHRYRNTTFVIGFGGELVADDRLNALVQDLSLLNALGVKIVVCHGSRPQVNEQLKLKGIEYEFGRGIQVTSKAALECAKEAAGEIRLDVEALFSQGLPNTPMDGARVRVVSGNFITARPLGVLNGTDYQHTGVVRRVDADAIRNALSANSVVLISPLGFSPTGEAFNLAMEDVATATAIALNADKLIFLTETPALLDADEQLITALEYDDAVKLLNSGTLPEVEAFYMRHIIKACQGGVERSHVVPFAQDGGVLLEVFTHDGIGTMVTEEVLESIREATIDDVGAILTLIEPLEADGTLVPRGRDKIERDIEAFSVLEHDGRIFGCAALYTFPGTDMAEMACLCVSAESQGMGDGDRILKHIEQRAKSIGIKRLFVLTTRTMHWFIKRGFVQSSVDDLPTDKQRIYNRNRNSQVLIKAL</sequence>
<dbReference type="PANTHER" id="PTHR30602:SF12">
    <property type="entry name" value="AMINO-ACID ACETYLTRANSFERASE NAGS1, CHLOROPLASTIC-RELATED"/>
    <property type="match status" value="1"/>
</dbReference>
<dbReference type="SUPFAM" id="SSF53633">
    <property type="entry name" value="Carbamate kinase-like"/>
    <property type="match status" value="1"/>
</dbReference>
<name>A0ABV7H279_9BURK</name>
<dbReference type="InterPro" id="IPR001048">
    <property type="entry name" value="Asp/Glu/Uridylate_kinase"/>
</dbReference>
<dbReference type="Gene3D" id="3.40.630.30">
    <property type="match status" value="1"/>
</dbReference>
<organism evidence="11 12">
    <name type="scientific">Piscinibacterium candidicorallinum</name>
    <dbReference type="NCBI Taxonomy" id="1793872"/>
    <lineage>
        <taxon>Bacteria</taxon>
        <taxon>Pseudomonadati</taxon>
        <taxon>Pseudomonadota</taxon>
        <taxon>Betaproteobacteria</taxon>
        <taxon>Burkholderiales</taxon>
        <taxon>Piscinibacterium</taxon>
    </lineage>
</organism>
<evidence type="ECO:0000256" key="2">
    <source>
        <dbReference type="ARBA" id="ARBA00009145"/>
    </source>
</evidence>
<dbReference type="PROSITE" id="PS51186">
    <property type="entry name" value="GNAT"/>
    <property type="match status" value="1"/>
</dbReference>
<dbReference type="SUPFAM" id="SSF55729">
    <property type="entry name" value="Acyl-CoA N-acyltransferases (Nat)"/>
    <property type="match status" value="1"/>
</dbReference>
<comment type="caution">
    <text evidence="11">The sequence shown here is derived from an EMBL/GenBank/DDBJ whole genome shotgun (WGS) entry which is preliminary data.</text>
</comment>
<evidence type="ECO:0000256" key="5">
    <source>
        <dbReference type="ARBA" id="ARBA00022679"/>
    </source>
</evidence>
<keyword evidence="6 8" id="KW-0012">Acyltransferase</keyword>
<keyword evidence="4 8" id="KW-0028">Amino-acid biosynthesis</keyword>
<dbReference type="InterPro" id="IPR000182">
    <property type="entry name" value="GNAT_dom"/>
</dbReference>
<dbReference type="CDD" id="cd04301">
    <property type="entry name" value="NAT_SF"/>
    <property type="match status" value="1"/>
</dbReference>
<dbReference type="InterPro" id="IPR033719">
    <property type="entry name" value="NAGS_kin"/>
</dbReference>
<dbReference type="Gene3D" id="3.40.1160.10">
    <property type="entry name" value="Acetylglutamate kinase-like"/>
    <property type="match status" value="1"/>
</dbReference>
<dbReference type="PIRSF" id="PIRSF000423">
    <property type="entry name" value="ArgA"/>
    <property type="match status" value="1"/>
</dbReference>
<dbReference type="Proteomes" id="UP001595556">
    <property type="component" value="Unassembled WGS sequence"/>
</dbReference>
<keyword evidence="3 8" id="KW-0055">Arginine biosynthesis</keyword>
<dbReference type="InterPro" id="IPR016181">
    <property type="entry name" value="Acyl_CoA_acyltransferase"/>
</dbReference>
<comment type="pathway">
    <text evidence="1 8">Amino-acid biosynthesis; L-arginine biosynthesis; N(2)-acetyl-L-ornithine from L-glutamate: step 1/4.</text>
</comment>
<dbReference type="PANTHER" id="PTHR30602">
    <property type="entry name" value="AMINO-ACID ACETYLTRANSFERASE"/>
    <property type="match status" value="1"/>
</dbReference>
<dbReference type="InterPro" id="IPR036393">
    <property type="entry name" value="AceGlu_kinase-like_sf"/>
</dbReference>
<keyword evidence="5 8" id="KW-0808">Transferase</keyword>
<keyword evidence="8" id="KW-0963">Cytoplasm</keyword>
<comment type="subcellular location">
    <subcellularLocation>
        <location evidence="8">Cytoplasm</location>
    </subcellularLocation>
</comment>
<reference evidence="12" key="1">
    <citation type="journal article" date="2019" name="Int. J. Syst. Evol. Microbiol.">
        <title>The Global Catalogue of Microorganisms (GCM) 10K type strain sequencing project: providing services to taxonomists for standard genome sequencing and annotation.</title>
        <authorList>
            <consortium name="The Broad Institute Genomics Platform"/>
            <consortium name="The Broad Institute Genome Sequencing Center for Infectious Disease"/>
            <person name="Wu L."/>
            <person name="Ma J."/>
        </authorList>
    </citation>
    <scope>NUCLEOTIDE SEQUENCE [LARGE SCALE GENOMIC DNA]</scope>
    <source>
        <strain evidence="12">KCTC 52168</strain>
    </source>
</reference>
<evidence type="ECO:0000256" key="7">
    <source>
        <dbReference type="ARBA" id="ARBA00048372"/>
    </source>
</evidence>
<comment type="catalytic activity">
    <reaction evidence="7 8">
        <text>L-glutamate + acetyl-CoA = N-acetyl-L-glutamate + CoA + H(+)</text>
        <dbReference type="Rhea" id="RHEA:24292"/>
        <dbReference type="ChEBI" id="CHEBI:15378"/>
        <dbReference type="ChEBI" id="CHEBI:29985"/>
        <dbReference type="ChEBI" id="CHEBI:44337"/>
        <dbReference type="ChEBI" id="CHEBI:57287"/>
        <dbReference type="ChEBI" id="CHEBI:57288"/>
        <dbReference type="EC" id="2.3.1.1"/>
    </reaction>
</comment>
<feature type="region of interest" description="Disordered" evidence="9">
    <location>
        <begin position="1"/>
        <end position="28"/>
    </location>
</feature>